<comment type="caution">
    <text evidence="2">The sequence shown here is derived from an EMBL/GenBank/DDBJ whole genome shotgun (WGS) entry which is preliminary data.</text>
</comment>
<evidence type="ECO:0000259" key="1">
    <source>
        <dbReference type="Pfam" id="PF12706"/>
    </source>
</evidence>
<dbReference type="GO" id="GO:0070292">
    <property type="term" value="P:N-acylphosphatidylethanolamine metabolic process"/>
    <property type="evidence" value="ECO:0007669"/>
    <property type="project" value="TreeGrafter"/>
</dbReference>
<organism evidence="2 3">
    <name type="scientific">Cryphonectria parasitica (strain ATCC 38755 / EP155)</name>
    <dbReference type="NCBI Taxonomy" id="660469"/>
    <lineage>
        <taxon>Eukaryota</taxon>
        <taxon>Fungi</taxon>
        <taxon>Dikarya</taxon>
        <taxon>Ascomycota</taxon>
        <taxon>Pezizomycotina</taxon>
        <taxon>Sordariomycetes</taxon>
        <taxon>Sordariomycetidae</taxon>
        <taxon>Diaporthales</taxon>
        <taxon>Cryphonectriaceae</taxon>
        <taxon>Cryphonectria-Endothia species complex</taxon>
        <taxon>Cryphonectria</taxon>
    </lineage>
</organism>
<dbReference type="AlphaFoldDB" id="A0A9P4Y438"/>
<dbReference type="Pfam" id="PF12706">
    <property type="entry name" value="Lactamase_B_2"/>
    <property type="match status" value="1"/>
</dbReference>
<reference evidence="2" key="1">
    <citation type="journal article" date="2020" name="Phytopathology">
        <title>Genome sequence of the chestnut blight fungus Cryphonectria parasitica EP155: A fundamental resource for an archetypical invasive plant pathogen.</title>
        <authorList>
            <person name="Crouch J.A."/>
            <person name="Dawe A."/>
            <person name="Aerts A."/>
            <person name="Barry K."/>
            <person name="Churchill A.C.L."/>
            <person name="Grimwood J."/>
            <person name="Hillman B."/>
            <person name="Milgroom M.G."/>
            <person name="Pangilinan J."/>
            <person name="Smith M."/>
            <person name="Salamov A."/>
            <person name="Schmutz J."/>
            <person name="Yadav J."/>
            <person name="Grigoriev I.V."/>
            <person name="Nuss D."/>
        </authorList>
    </citation>
    <scope>NUCLEOTIDE SEQUENCE</scope>
    <source>
        <strain evidence="2">EP155</strain>
    </source>
</reference>
<proteinExistence type="predicted"/>
<dbReference type="PANTHER" id="PTHR15032">
    <property type="entry name" value="N-ACYL-PHOSPHATIDYLETHANOLAMINE-HYDROLYZING PHOSPHOLIPASE D"/>
    <property type="match status" value="1"/>
</dbReference>
<dbReference type="Proteomes" id="UP000803844">
    <property type="component" value="Unassembled WGS sequence"/>
</dbReference>
<protein>
    <recommendedName>
        <fullName evidence="1">Metallo-beta-lactamase domain-containing protein</fullName>
    </recommendedName>
</protein>
<dbReference type="InterPro" id="IPR001279">
    <property type="entry name" value="Metallo-B-lactamas"/>
</dbReference>
<dbReference type="Gene3D" id="3.60.15.10">
    <property type="entry name" value="Ribonuclease Z/Hydroxyacylglutathione hydrolase-like"/>
    <property type="match status" value="1"/>
</dbReference>
<name>A0A9P4Y438_CRYP1</name>
<dbReference type="EMBL" id="MU032347">
    <property type="protein sequence ID" value="KAF3766584.1"/>
    <property type="molecule type" value="Genomic_DNA"/>
</dbReference>
<accession>A0A9P4Y438</accession>
<dbReference type="GeneID" id="63842338"/>
<gene>
    <name evidence="2" type="ORF">M406DRAFT_68904</name>
</gene>
<dbReference type="PANTHER" id="PTHR15032:SF27">
    <property type="entry name" value="N-ACYL-PHOSPHATIDYLETHANOLAMINE-HYDROLYZING PHOSPHOLIPASE D"/>
    <property type="match status" value="1"/>
</dbReference>
<dbReference type="OrthoDB" id="332863at2759"/>
<evidence type="ECO:0000313" key="3">
    <source>
        <dbReference type="Proteomes" id="UP000803844"/>
    </source>
</evidence>
<sequence length="503" mass="55984">MPPPLEIHVDQAKSDLQPNHHILPATSSAGWISYFSGVPDKRRQRTWRRKAASDEISGFRNPWPSFHKATRQELWQSLEWGEDADPAIDLAASHPRAANASLAGSSSSSARAQQAAQLLQLTKPDFSFDSGAGSAKTTWLGHAGMLLQLPGLKQGSDPIRIIFDPIFSERSSPSQYIGPIRSYKPPCKLEDLPPIDMLLISHNHYDHLDYDTVMALWRLNQDRMRFIVPLKNSRWFVDSGVPADRVVELDWWESVDLTERNPGTGRLKVSCTPAQHSSLRDGYDADSALWSGWYLSHELPDRRPYRVFFTGDSGYQCHADPSWPPKPPKSTTHKKLEEGAVKKVADPDNISPEKYPPCPAYREIATRLGTPDLIYLPIALGATWAYVRSFFSNYVPPANVPVPRHSAGVTGAIHMPPWDAVRVLRDLTGAAGEDKDVRPPVAVAMHWGTFVTEPVEVLKSLGHLEWACYNQGIKFGRDIEDTEGVKAGQPTFLALNHGQSIVS</sequence>
<dbReference type="RefSeq" id="XP_040777545.1">
    <property type="nucleotide sequence ID" value="XM_040925209.1"/>
</dbReference>
<dbReference type="GO" id="GO:0070290">
    <property type="term" value="F:N-acylphosphatidylethanolamine-specific phospholipase D activity"/>
    <property type="evidence" value="ECO:0007669"/>
    <property type="project" value="TreeGrafter"/>
</dbReference>
<dbReference type="GO" id="GO:0070291">
    <property type="term" value="P:N-acylethanolamine metabolic process"/>
    <property type="evidence" value="ECO:0007669"/>
    <property type="project" value="TreeGrafter"/>
</dbReference>
<dbReference type="SUPFAM" id="SSF56281">
    <property type="entry name" value="Metallo-hydrolase/oxidoreductase"/>
    <property type="match status" value="1"/>
</dbReference>
<dbReference type="GO" id="GO:0005737">
    <property type="term" value="C:cytoplasm"/>
    <property type="evidence" value="ECO:0007669"/>
    <property type="project" value="TreeGrafter"/>
</dbReference>
<keyword evidence="3" id="KW-1185">Reference proteome</keyword>
<dbReference type="InterPro" id="IPR036866">
    <property type="entry name" value="RibonucZ/Hydroxyglut_hydro"/>
</dbReference>
<evidence type="ECO:0000313" key="2">
    <source>
        <dbReference type="EMBL" id="KAF3766584.1"/>
    </source>
</evidence>
<feature type="domain" description="Metallo-beta-lactamase" evidence="1">
    <location>
        <begin position="160"/>
        <end position="315"/>
    </location>
</feature>